<dbReference type="RefSeq" id="XP_016612213.1">
    <property type="nucleotide sequence ID" value="XM_016749926.1"/>
</dbReference>
<feature type="region of interest" description="Disordered" evidence="1">
    <location>
        <begin position="408"/>
        <end position="428"/>
    </location>
</feature>
<evidence type="ECO:0000313" key="3">
    <source>
        <dbReference type="Proteomes" id="UP000053201"/>
    </source>
</evidence>
<dbReference type="AlphaFoldDB" id="A0A0L0HSU6"/>
<accession>A0A0L0HSU6</accession>
<gene>
    <name evidence="2" type="ORF">SPPG_01607</name>
</gene>
<dbReference type="eggNOG" id="ENOG502SSY3">
    <property type="taxonomic scope" value="Eukaryota"/>
</dbReference>
<dbReference type="EMBL" id="KQ257451">
    <property type="protein sequence ID" value="KND04173.1"/>
    <property type="molecule type" value="Genomic_DNA"/>
</dbReference>
<reference evidence="2 3" key="1">
    <citation type="submission" date="2009-08" db="EMBL/GenBank/DDBJ databases">
        <title>The Genome Sequence of Spizellomyces punctatus strain DAOM BR117.</title>
        <authorList>
            <consortium name="The Broad Institute Genome Sequencing Platform"/>
            <person name="Russ C."/>
            <person name="Cuomo C."/>
            <person name="Shea T."/>
            <person name="Young S.K."/>
            <person name="Zeng Q."/>
            <person name="Koehrsen M."/>
            <person name="Haas B."/>
            <person name="Borodovsky M."/>
            <person name="Guigo R."/>
            <person name="Alvarado L."/>
            <person name="Berlin A."/>
            <person name="Bochicchio J."/>
            <person name="Borenstein D."/>
            <person name="Chapman S."/>
            <person name="Chen Z."/>
            <person name="Engels R."/>
            <person name="Freedman E."/>
            <person name="Gellesch M."/>
            <person name="Goldberg J."/>
            <person name="Griggs A."/>
            <person name="Gujja S."/>
            <person name="Heiman D."/>
            <person name="Hepburn T."/>
            <person name="Howarth C."/>
            <person name="Jen D."/>
            <person name="Larson L."/>
            <person name="Lewis B."/>
            <person name="Mehta T."/>
            <person name="Park D."/>
            <person name="Pearson M."/>
            <person name="Roberts A."/>
            <person name="Saif S."/>
            <person name="Shenoy N."/>
            <person name="Sisk P."/>
            <person name="Stolte C."/>
            <person name="Sykes S."/>
            <person name="Thomson T."/>
            <person name="Walk T."/>
            <person name="White J."/>
            <person name="Yandava C."/>
            <person name="Burger G."/>
            <person name="Gray M.W."/>
            <person name="Holland P.W.H."/>
            <person name="King N."/>
            <person name="Lang F.B.F."/>
            <person name="Roger A.J."/>
            <person name="Ruiz-Trillo I."/>
            <person name="Lander E."/>
            <person name="Nusbaum C."/>
        </authorList>
    </citation>
    <scope>NUCLEOTIDE SEQUENCE [LARGE SCALE GENOMIC DNA]</scope>
    <source>
        <strain evidence="2 3">DAOM BR117</strain>
    </source>
</reference>
<sequence length="568" mass="62050">MISGSPMTDYDSDSPLTYNSIHGGEHSPLEVSTAAPAAEYESPEPYRSHRRSSPVDPPPEQQPIVTVQRSRKRTRTSAGFNGSNNKRKIHHDETEHRRMRLRDLEAVVREHLGTGKFFLVAAALREIDEEKLYAPEKSIYTYAKNKFSFSRRTTNTYLCSASVYESLVEDSSLPVPVNISHIRSLHKFPAEVRRFIWKQVCESGQTITEEHVVAMTVKYETGISFTDLNNELYTPKEIITAGKHVINKSTFDLDPASCHFANDLHDNHVARHIYDEVTNGLTQPWHGDIWLSPPLGTDPDGASRQSRWFLTAESKFLTGEITSAMVLLKVDFGSPWFLRVQAYPHCLFHTKLSFSTPTGREKCLQDESHVLVYMGSNIGTFCAQFGRMGTIPGYNSWAYRPIGLPHQSSNISSPTTSDSTPNTPACTPSTIKPTSLAASQLAALAAVTPSDPTALSFLHSYYLNALAGNTSNGSTPSNAAAAAAALGMGLGMGIPGMHHPMTMNSHLPLGLHIGMGLNLMTGKGETAIVDGLDSEAHSVNPVTGSGTALDGIVLGEEDGEGRRTIELL</sequence>
<dbReference type="OrthoDB" id="2155333at2759"/>
<organism evidence="2 3">
    <name type="scientific">Spizellomyces punctatus (strain DAOM BR117)</name>
    <dbReference type="NCBI Taxonomy" id="645134"/>
    <lineage>
        <taxon>Eukaryota</taxon>
        <taxon>Fungi</taxon>
        <taxon>Fungi incertae sedis</taxon>
        <taxon>Chytridiomycota</taxon>
        <taxon>Chytridiomycota incertae sedis</taxon>
        <taxon>Chytridiomycetes</taxon>
        <taxon>Spizellomycetales</taxon>
        <taxon>Spizellomycetaceae</taxon>
        <taxon>Spizellomyces</taxon>
    </lineage>
</organism>
<dbReference type="RefSeq" id="XP_016612212.1">
    <property type="nucleotide sequence ID" value="XM_016749925.1"/>
</dbReference>
<feature type="region of interest" description="Disordered" evidence="1">
    <location>
        <begin position="1"/>
        <end position="94"/>
    </location>
</feature>
<evidence type="ECO:0000313" key="2">
    <source>
        <dbReference type="EMBL" id="KND04173.1"/>
    </source>
</evidence>
<proteinExistence type="predicted"/>
<evidence type="ECO:0000256" key="1">
    <source>
        <dbReference type="SAM" id="MobiDB-lite"/>
    </source>
</evidence>
<feature type="compositionally biased region" description="Low complexity" evidence="1">
    <location>
        <begin position="408"/>
        <end position="424"/>
    </location>
</feature>
<dbReference type="VEuPathDB" id="FungiDB:SPPG_01607"/>
<dbReference type="EMBL" id="KQ257451">
    <property type="protein sequence ID" value="KND04174.1"/>
    <property type="molecule type" value="Genomic_DNA"/>
</dbReference>
<keyword evidence="3" id="KW-1185">Reference proteome</keyword>
<feature type="compositionally biased region" description="Low complexity" evidence="1">
    <location>
        <begin position="34"/>
        <end position="45"/>
    </location>
</feature>
<name>A0A0L0HSU6_SPIPD</name>
<dbReference type="GeneID" id="27685259"/>
<dbReference type="Proteomes" id="UP000053201">
    <property type="component" value="Unassembled WGS sequence"/>
</dbReference>
<protein>
    <submittedName>
        <fullName evidence="2">Uncharacterized protein</fullName>
    </submittedName>
</protein>